<accession>D8TP68</accession>
<dbReference type="Proteomes" id="UP000001058">
    <property type="component" value="Unassembled WGS sequence"/>
</dbReference>
<reference evidence="2 3" key="1">
    <citation type="journal article" date="2010" name="Science">
        <title>Genomic analysis of organismal complexity in the multicellular green alga Volvox carteri.</title>
        <authorList>
            <person name="Prochnik S.E."/>
            <person name="Umen J."/>
            <person name="Nedelcu A.M."/>
            <person name="Hallmann A."/>
            <person name="Miller S.M."/>
            <person name="Nishii I."/>
            <person name="Ferris P."/>
            <person name="Kuo A."/>
            <person name="Mitros T."/>
            <person name="Fritz-Laylin L.K."/>
            <person name="Hellsten U."/>
            <person name="Chapman J."/>
            <person name="Simakov O."/>
            <person name="Rensing S.A."/>
            <person name="Terry A."/>
            <person name="Pangilinan J."/>
            <person name="Kapitonov V."/>
            <person name="Jurka J."/>
            <person name="Salamov A."/>
            <person name="Shapiro H."/>
            <person name="Schmutz J."/>
            <person name="Grimwood J."/>
            <person name="Lindquist E."/>
            <person name="Lucas S."/>
            <person name="Grigoriev I.V."/>
            <person name="Schmitt R."/>
            <person name="Kirk D."/>
            <person name="Rokhsar D.S."/>
        </authorList>
    </citation>
    <scope>NUCLEOTIDE SEQUENCE [LARGE SCALE GENOMIC DNA]</scope>
    <source>
        <strain evidence="3">f. Nagariensis / Eve</strain>
    </source>
</reference>
<dbReference type="OrthoDB" id="548700at2759"/>
<proteinExistence type="predicted"/>
<evidence type="ECO:0000313" key="3">
    <source>
        <dbReference type="Proteomes" id="UP000001058"/>
    </source>
</evidence>
<feature type="region of interest" description="Disordered" evidence="1">
    <location>
        <begin position="635"/>
        <end position="657"/>
    </location>
</feature>
<protein>
    <submittedName>
        <fullName evidence="2">Uncharacterized protein</fullName>
    </submittedName>
</protein>
<dbReference type="AlphaFoldDB" id="D8TP68"/>
<evidence type="ECO:0000313" key="2">
    <source>
        <dbReference type="EMBL" id="EFJ50568.1"/>
    </source>
</evidence>
<sequence length="899" mass="91587">MTQMSSCQHPVGTPQWAPQSTYYNLGPLQVTGSTPAARCRAAAAVPLVVDPSCGSAAGGTWREVVGAAGPIYGKAPVGSHEAGALEKSPDLEAGNGSPISEWYFSLKTSKGYCGLVTATAAAGGNGYAIACNNKYPQYGSSFAVLLPDGGVSSDGGGAAAAATAAAAAGNALQKHGGGGGTDGSLLTDASAPVVVTSGQAVRLLSRSAGLCNSPPALLQSPRPDRAVAAPPPPATPRLTGTVYEPYAWDSIVLQAARTAHLWLDVVRCGVARTMRCHKGYSPGGREQGSGAADVSSGPCGGSWCRWWCEGCLRGRTAGASGNGKKEDEDNGYGAASAVVGDAPPRAVICSLGQPPTVSYKIFKSDLKDGASVDLDKEWIYLREGDKYCTLADVAGLSAAISCHLDYPGWSGYKFQLQTMSYPRSQLHSLLTGSPCGVRLPGLSGPHDVVCQGGEQEGREAEVELVLQTPGSVLAAGVVVGISTFSPGLMGAELQRCCALTASPHILLCEPPPPASVPVANECWFQMYDVKIESPTPSPRNGGAAREEINGAAAAAAAAAGDGETPSGPGVGTATALKEPHHAAARVRGSSRFGSFLLSFLRSLQQEMSPAGLDPDLISEYAASDFLPLDSESNAVAGSQEDATADAAAGGSSSSSPLARWWSEEQRRRLLPLPRIRLEVVRRVEAAGDDTEQGHEDGGKGGEGEASRRTILGVSGGAARRLHHRDSDLDLDGQGGPQAQVVVQCNDGGDVSGDGGGGRQPSADSAAAAAAATAMQSTAAVQGAAAAAAGALWRSEGAVAVAAAAEWVAAVPPAQGQQRRGAGRWDWPWSWVVGAAAPLGDGSLVMLLSRAFGRYCSVSLDGTLLCVSAQASNASRNLFTLIMPPAASQAGRATVVAMEP</sequence>
<feature type="compositionally biased region" description="Low complexity" evidence="1">
    <location>
        <begin position="636"/>
        <end position="655"/>
    </location>
</feature>
<organism evidence="3">
    <name type="scientific">Volvox carteri f. nagariensis</name>
    <dbReference type="NCBI Taxonomy" id="3068"/>
    <lineage>
        <taxon>Eukaryota</taxon>
        <taxon>Viridiplantae</taxon>
        <taxon>Chlorophyta</taxon>
        <taxon>core chlorophytes</taxon>
        <taxon>Chlorophyceae</taxon>
        <taxon>CS clade</taxon>
        <taxon>Chlamydomonadales</taxon>
        <taxon>Volvocaceae</taxon>
        <taxon>Volvox</taxon>
    </lineage>
</organism>
<name>D8TP68_VOLCA</name>
<keyword evidence="3" id="KW-1185">Reference proteome</keyword>
<feature type="region of interest" description="Disordered" evidence="1">
    <location>
        <begin position="686"/>
        <end position="706"/>
    </location>
</feature>
<dbReference type="KEGG" id="vcn:VOLCADRAFT_116730"/>
<dbReference type="InParanoid" id="D8TP68"/>
<dbReference type="RefSeq" id="XP_002948161.1">
    <property type="nucleotide sequence ID" value="XM_002948115.1"/>
</dbReference>
<dbReference type="GeneID" id="9625146"/>
<gene>
    <name evidence="2" type="ORF">VOLCADRAFT_116730</name>
</gene>
<feature type="region of interest" description="Disordered" evidence="1">
    <location>
        <begin position="554"/>
        <end position="574"/>
    </location>
</feature>
<evidence type="ECO:0000256" key="1">
    <source>
        <dbReference type="SAM" id="MobiDB-lite"/>
    </source>
</evidence>
<feature type="compositionally biased region" description="Low complexity" evidence="1">
    <location>
        <begin position="554"/>
        <end position="563"/>
    </location>
</feature>
<dbReference type="EMBL" id="GL378330">
    <property type="protein sequence ID" value="EFJ50568.1"/>
    <property type="molecule type" value="Genomic_DNA"/>
</dbReference>